<dbReference type="GO" id="GO:0070062">
    <property type="term" value="C:extracellular exosome"/>
    <property type="evidence" value="ECO:0007669"/>
    <property type="project" value="TreeGrafter"/>
</dbReference>
<evidence type="ECO:0000313" key="9">
    <source>
        <dbReference type="Proteomes" id="UP000694392"/>
    </source>
</evidence>
<keyword evidence="4" id="KW-0646">Protease inhibitor</keyword>
<dbReference type="FunFam" id="3.10.450.10:FF:000004">
    <property type="entry name" value="Cystatin C"/>
    <property type="match status" value="1"/>
</dbReference>
<sequence>GLLLLAAMAGASQSWNICKWLAGPGFLPLVGLQDPPSVGGATRRPPPTGHSSFLFVSFQVVAGVKYYLTVLMAKTRCRKSRQDVDFKDCPLASSSKQEKLICEFQVWSRPWLNDTQLVHQSCKPAT</sequence>
<keyword evidence="3" id="KW-0964">Secreted</keyword>
<reference evidence="8" key="2">
    <citation type="submission" date="2025-09" db="UniProtKB">
        <authorList>
            <consortium name="Ensembl"/>
        </authorList>
    </citation>
    <scope>IDENTIFICATION</scope>
</reference>
<dbReference type="Gene3D" id="3.10.450.10">
    <property type="match status" value="1"/>
</dbReference>
<feature type="domain" description="Cystatin" evidence="7">
    <location>
        <begin position="36"/>
        <end position="123"/>
    </location>
</feature>
<dbReference type="Pfam" id="PF00031">
    <property type="entry name" value="Cystatin"/>
    <property type="match status" value="1"/>
</dbReference>
<dbReference type="InterPro" id="IPR000010">
    <property type="entry name" value="Cystatin_dom"/>
</dbReference>
<dbReference type="GO" id="GO:0004869">
    <property type="term" value="F:cysteine-type endopeptidase inhibitor activity"/>
    <property type="evidence" value="ECO:0007669"/>
    <property type="project" value="UniProtKB-KW"/>
</dbReference>
<name>A0A8D0GWS6_SPHPU</name>
<proteinExistence type="inferred from homology"/>
<evidence type="ECO:0000256" key="5">
    <source>
        <dbReference type="ARBA" id="ARBA00022704"/>
    </source>
</evidence>
<organism evidence="8 9">
    <name type="scientific">Sphenodon punctatus</name>
    <name type="common">Tuatara</name>
    <name type="synonym">Hatteria punctata</name>
    <dbReference type="NCBI Taxonomy" id="8508"/>
    <lineage>
        <taxon>Eukaryota</taxon>
        <taxon>Metazoa</taxon>
        <taxon>Chordata</taxon>
        <taxon>Craniata</taxon>
        <taxon>Vertebrata</taxon>
        <taxon>Euteleostomi</taxon>
        <taxon>Lepidosauria</taxon>
        <taxon>Sphenodontia</taxon>
        <taxon>Sphenodontidae</taxon>
        <taxon>Sphenodon</taxon>
    </lineage>
</organism>
<dbReference type="GeneTree" id="ENSGT00950000186464"/>
<dbReference type="InterPro" id="IPR046350">
    <property type="entry name" value="Cystatin_sf"/>
</dbReference>
<dbReference type="SMART" id="SM00043">
    <property type="entry name" value="CY"/>
    <property type="match status" value="1"/>
</dbReference>
<evidence type="ECO:0000256" key="2">
    <source>
        <dbReference type="ARBA" id="ARBA00009403"/>
    </source>
</evidence>
<evidence type="ECO:0000256" key="3">
    <source>
        <dbReference type="ARBA" id="ARBA00022525"/>
    </source>
</evidence>
<dbReference type="SUPFAM" id="SSF54403">
    <property type="entry name" value="Cystatin/monellin"/>
    <property type="match status" value="1"/>
</dbReference>
<evidence type="ECO:0000313" key="8">
    <source>
        <dbReference type="Ensembl" id="ENSSPUP00000011945.1"/>
    </source>
</evidence>
<dbReference type="Ensembl" id="ENSSPUT00000012739.1">
    <property type="protein sequence ID" value="ENSSPUP00000011945.1"/>
    <property type="gene ID" value="ENSSPUG00000009163.1"/>
</dbReference>
<evidence type="ECO:0000256" key="1">
    <source>
        <dbReference type="ARBA" id="ARBA00004613"/>
    </source>
</evidence>
<comment type="subcellular location">
    <subcellularLocation>
        <location evidence="1">Secreted</location>
    </subcellularLocation>
</comment>
<keyword evidence="6" id="KW-1015">Disulfide bond</keyword>
<keyword evidence="9" id="KW-1185">Reference proteome</keyword>
<dbReference type="CDD" id="cd00042">
    <property type="entry name" value="CY"/>
    <property type="match status" value="1"/>
</dbReference>
<evidence type="ECO:0000256" key="4">
    <source>
        <dbReference type="ARBA" id="ARBA00022690"/>
    </source>
</evidence>
<dbReference type="Proteomes" id="UP000694392">
    <property type="component" value="Unplaced"/>
</dbReference>
<accession>A0A8D0GWS6</accession>
<keyword evidence="5" id="KW-0789">Thiol protease inhibitor</keyword>
<dbReference type="PANTHER" id="PTHR47033:SF1">
    <property type="entry name" value="CYSTATIN-M"/>
    <property type="match status" value="1"/>
</dbReference>
<evidence type="ECO:0000259" key="7">
    <source>
        <dbReference type="SMART" id="SM00043"/>
    </source>
</evidence>
<evidence type="ECO:0000256" key="6">
    <source>
        <dbReference type="ARBA" id="ARBA00023157"/>
    </source>
</evidence>
<dbReference type="AlphaFoldDB" id="A0A8D0GWS6"/>
<reference evidence="8" key="1">
    <citation type="submission" date="2025-08" db="UniProtKB">
        <authorList>
            <consortium name="Ensembl"/>
        </authorList>
    </citation>
    <scope>IDENTIFICATION</scope>
</reference>
<protein>
    <recommendedName>
        <fullName evidence="7">Cystatin domain-containing protein</fullName>
    </recommendedName>
</protein>
<comment type="similarity">
    <text evidence="2">Belongs to the cystatin family.</text>
</comment>
<dbReference type="PANTHER" id="PTHR47033">
    <property type="entry name" value="CYSTATIN-M"/>
    <property type="match status" value="1"/>
</dbReference>